<reference evidence="1 2" key="1">
    <citation type="submission" date="2015-01" db="EMBL/GenBank/DDBJ databases">
        <title>Genome Sequence of Pseudomonas antarctica CMS 35.</title>
        <authorList>
            <person name="Voget S."/>
            <person name="Chow J."/>
            <person name="Daniel R."/>
            <person name="Streit W."/>
        </authorList>
    </citation>
    <scope>NUCLEOTIDE SEQUENCE [LARGE SCALE GENOMIC DNA]</scope>
    <source>
        <strain evidence="1 2">CMS 35</strain>
    </source>
</reference>
<evidence type="ECO:0000313" key="1">
    <source>
        <dbReference type="EMBL" id="KAF2405922.1"/>
    </source>
</evidence>
<dbReference type="RefSeq" id="WP_232000102.1">
    <property type="nucleotide sequence ID" value="NZ_JXDI01000004.1"/>
</dbReference>
<comment type="caution">
    <text evidence="1">The sequence shown here is derived from an EMBL/GenBank/DDBJ whole genome shotgun (WGS) entry which is preliminary data.</text>
</comment>
<proteinExistence type="predicted"/>
<dbReference type="Proteomes" id="UP000748067">
    <property type="component" value="Unassembled WGS sequence"/>
</dbReference>
<name>A0ABQ6ZNE6_9PSED</name>
<dbReference type="EMBL" id="JXDI01000004">
    <property type="protein sequence ID" value="KAF2405922.1"/>
    <property type="molecule type" value="Genomic_DNA"/>
</dbReference>
<accession>A0ABQ6ZNE6</accession>
<sequence>MNAAVQSSGSLFICGQFPPASQPDKTSQLLGKPAPDFVLCRDESGNATAVYGEPVWDFNPYRLSANKINRILFDTVFDESGQEQQALIEEAKYLLYCIIYFAGGGRRGGLSASTLNQYWIVLRVAIQFCYEQKQKHMVGVLYLQQLFTVPTYLGGFYWPK</sequence>
<organism evidence="1 2">
    <name type="scientific">Pseudomonas antarctica</name>
    <dbReference type="NCBI Taxonomy" id="219572"/>
    <lineage>
        <taxon>Bacteria</taxon>
        <taxon>Pseudomonadati</taxon>
        <taxon>Pseudomonadota</taxon>
        <taxon>Gammaproteobacteria</taxon>
        <taxon>Pseudomonadales</taxon>
        <taxon>Pseudomonadaceae</taxon>
        <taxon>Pseudomonas</taxon>
    </lineage>
</organism>
<protein>
    <submittedName>
        <fullName evidence="1">Uncharacterized protein</fullName>
    </submittedName>
</protein>
<gene>
    <name evidence="1" type="ORF">PSAN_51430</name>
</gene>
<evidence type="ECO:0000313" key="2">
    <source>
        <dbReference type="Proteomes" id="UP000748067"/>
    </source>
</evidence>
<keyword evidence="2" id="KW-1185">Reference proteome</keyword>